<proteinExistence type="predicted"/>
<reference evidence="2 3" key="1">
    <citation type="journal article" date="2006" name="Proc. Natl. Acad. Sci. U.S.A.">
        <title>Genomic analysis of the uncultivated marine crenarchaeote Cenarchaeum symbiosum.</title>
        <authorList>
            <person name="Hallam S.J."/>
            <person name="Konstantinidis K.T."/>
            <person name="Putnam N."/>
            <person name="Schleper C."/>
            <person name="Watanabe Y."/>
            <person name="Sugahara J."/>
            <person name="Preston C."/>
            <person name="de la Torre J."/>
            <person name="Richardson P.M."/>
            <person name="DeLong E.F."/>
        </authorList>
    </citation>
    <scope>NUCLEOTIDE SEQUENCE [LARGE SCALE GENOMIC DNA]</scope>
    <source>
        <strain evidence="3">A</strain>
    </source>
</reference>
<evidence type="ECO:0000256" key="1">
    <source>
        <dbReference type="SAM" id="Phobius"/>
    </source>
</evidence>
<dbReference type="Proteomes" id="UP000000758">
    <property type="component" value="Chromosome"/>
</dbReference>
<keyword evidence="1" id="KW-0472">Membrane</keyword>
<name>A0RWK6_CENSY</name>
<dbReference type="EnsemblBacteria" id="ABK77723">
    <property type="protein sequence ID" value="ABK77723"/>
    <property type="gene ID" value="CENSYa_1094"/>
</dbReference>
<dbReference type="EMBL" id="DP000238">
    <property type="protein sequence ID" value="ABK77723.1"/>
    <property type="molecule type" value="Genomic_DNA"/>
</dbReference>
<evidence type="ECO:0000313" key="2">
    <source>
        <dbReference type="EMBL" id="ABK77723.1"/>
    </source>
</evidence>
<gene>
    <name evidence="2" type="ordered locus">CENSYa_1094</name>
</gene>
<protein>
    <submittedName>
        <fullName evidence="2">Uncharacterized protein</fullName>
    </submittedName>
</protein>
<sequence length="71" mass="7650">MTRTVLVPVLSALSMRGHPGIDTGEEMLGAGMGIIILNLAIYVGVPMAVLLGLCRLGRRLHMSMRTFSVRV</sequence>
<organism evidence="2 3">
    <name type="scientific">Cenarchaeum symbiosum (strain A)</name>
    <dbReference type="NCBI Taxonomy" id="414004"/>
    <lineage>
        <taxon>Archaea</taxon>
        <taxon>Nitrososphaerota</taxon>
        <taxon>Candidatus Cenarchaeales</taxon>
        <taxon>Candidatus Cenarchaeaceae</taxon>
        <taxon>Candidatus Cenarchaeum</taxon>
    </lineage>
</organism>
<keyword evidence="3" id="KW-1185">Reference proteome</keyword>
<dbReference type="AlphaFoldDB" id="A0RWK6"/>
<feature type="transmembrane region" description="Helical" evidence="1">
    <location>
        <begin position="27"/>
        <end position="54"/>
    </location>
</feature>
<evidence type="ECO:0000313" key="3">
    <source>
        <dbReference type="Proteomes" id="UP000000758"/>
    </source>
</evidence>
<dbReference type="KEGG" id="csy:CENSYa_1094"/>
<dbReference type="HOGENOM" id="CLU_2730162_0_0_2"/>
<keyword evidence="1" id="KW-1133">Transmembrane helix</keyword>
<accession>A0RWK6</accession>
<keyword evidence="1" id="KW-0812">Transmembrane</keyword>